<protein>
    <submittedName>
        <fullName evidence="3">Glycosyltransferase, group 2 family protein</fullName>
        <ecNumber evidence="3">2.4.-.-</ecNumber>
    </submittedName>
</protein>
<name>D1PXM3_9BACT</name>
<feature type="transmembrane region" description="Helical" evidence="1">
    <location>
        <begin position="249"/>
        <end position="269"/>
    </location>
</feature>
<reference evidence="3 4" key="1">
    <citation type="submission" date="2009-10" db="EMBL/GenBank/DDBJ databases">
        <authorList>
            <person name="Qin X."/>
            <person name="Bachman B."/>
            <person name="Battles P."/>
            <person name="Bell A."/>
            <person name="Bess C."/>
            <person name="Bickham C."/>
            <person name="Chaboub L."/>
            <person name="Chen D."/>
            <person name="Coyle M."/>
            <person name="Deiros D.R."/>
            <person name="Dinh H."/>
            <person name="Forbes L."/>
            <person name="Fowler G."/>
            <person name="Francisco L."/>
            <person name="Fu Q."/>
            <person name="Gubbala S."/>
            <person name="Hale W."/>
            <person name="Han Y."/>
            <person name="Hemphill L."/>
            <person name="Highlander S.K."/>
            <person name="Hirani K."/>
            <person name="Hogues M."/>
            <person name="Jackson L."/>
            <person name="Jakkamsetti A."/>
            <person name="Javaid M."/>
            <person name="Jiang H."/>
            <person name="Korchina V."/>
            <person name="Kovar C."/>
            <person name="Lara F."/>
            <person name="Lee S."/>
            <person name="Mata R."/>
            <person name="Mathew T."/>
            <person name="Moen C."/>
            <person name="Morales K."/>
            <person name="Munidasa M."/>
            <person name="Nazareth L."/>
            <person name="Ngo R."/>
            <person name="Nguyen L."/>
            <person name="Okwuonu G."/>
            <person name="Ongeri F."/>
            <person name="Patil S."/>
            <person name="Petrosino J."/>
            <person name="Pham C."/>
            <person name="Pham P."/>
            <person name="Pu L.-L."/>
            <person name="Puazo M."/>
            <person name="Raj R."/>
            <person name="Reid J."/>
            <person name="Rouhana J."/>
            <person name="Saada N."/>
            <person name="Shang Y."/>
            <person name="Simmons D."/>
            <person name="Thornton R."/>
            <person name="Warren J."/>
            <person name="Weissenberger G."/>
            <person name="Zhang J."/>
            <person name="Zhang L."/>
            <person name="Zhou C."/>
            <person name="Zhu D."/>
            <person name="Muzny D."/>
            <person name="Worley K."/>
            <person name="Gibbs R."/>
        </authorList>
    </citation>
    <scope>NUCLEOTIDE SEQUENCE [LARGE SCALE GENOMIC DNA]</scope>
    <source>
        <strain evidence="3 4">DSM 17361</strain>
    </source>
</reference>
<evidence type="ECO:0000256" key="1">
    <source>
        <dbReference type="SAM" id="Phobius"/>
    </source>
</evidence>
<keyword evidence="1" id="KW-1133">Transmembrane helix</keyword>
<dbReference type="HOGENOM" id="CLU_023845_9_1_10"/>
<dbReference type="RefSeq" id="WP_007173811.1">
    <property type="nucleotide sequence ID" value="NZ_GG704781.1"/>
</dbReference>
<dbReference type="InterPro" id="IPR001173">
    <property type="entry name" value="Glyco_trans_2-like"/>
</dbReference>
<dbReference type="AlphaFoldDB" id="D1PXM3"/>
<evidence type="ECO:0000259" key="2">
    <source>
        <dbReference type="Pfam" id="PF00535"/>
    </source>
</evidence>
<evidence type="ECO:0000313" key="3">
    <source>
        <dbReference type="EMBL" id="EFA43847.1"/>
    </source>
</evidence>
<sequence>MVFGTNENMENMDVKILAIVVLYNPDIKLLYKNISAFQQHVNKIILWNNSSNTMTTLRINQLAETSSKIIVMHQNENMGISVALNYGWSFAKEYGYNTILTMDQDSVFYNFPVFKNKVIDLWYKGHQCICGPICTPKTTCKTYDDFIEKKHIITSGMLVPIELLDKVGGYCEDFFVDGIDIDLCVKARKYNYKSLLYRGAYLTQIYGIPQSKRILGKTIHSSGYSPNRLREIFKNHIIIYRKYNYPLDILIHILYLYVLGFTIKGVLLIENNKKEKLKAICQGIKEGISAKI</sequence>
<accession>D1PXM3</accession>
<dbReference type="eggNOG" id="COG1216">
    <property type="taxonomic scope" value="Bacteria"/>
</dbReference>
<keyword evidence="1" id="KW-0472">Membrane</keyword>
<evidence type="ECO:0000313" key="4">
    <source>
        <dbReference type="Proteomes" id="UP000003160"/>
    </source>
</evidence>
<dbReference type="EMBL" id="ACKS01000071">
    <property type="protein sequence ID" value="EFA43847.1"/>
    <property type="molecule type" value="Genomic_DNA"/>
</dbReference>
<keyword evidence="3" id="KW-0808">Transferase</keyword>
<feature type="domain" description="Glycosyltransferase 2-like" evidence="2">
    <location>
        <begin position="19"/>
        <end position="131"/>
    </location>
</feature>
<dbReference type="Pfam" id="PF00535">
    <property type="entry name" value="Glycos_transf_2"/>
    <property type="match status" value="1"/>
</dbReference>
<keyword evidence="3" id="KW-0328">Glycosyltransferase</keyword>
<dbReference type="GO" id="GO:0016757">
    <property type="term" value="F:glycosyltransferase activity"/>
    <property type="evidence" value="ECO:0007669"/>
    <property type="project" value="UniProtKB-KW"/>
</dbReference>
<keyword evidence="4" id="KW-1185">Reference proteome</keyword>
<dbReference type="SUPFAM" id="SSF53448">
    <property type="entry name" value="Nucleotide-diphospho-sugar transferases"/>
    <property type="match status" value="1"/>
</dbReference>
<dbReference type="Proteomes" id="UP000003160">
    <property type="component" value="Unassembled WGS sequence"/>
</dbReference>
<dbReference type="EC" id="2.4.-.-" evidence="3"/>
<dbReference type="Gene3D" id="3.90.550.10">
    <property type="entry name" value="Spore Coat Polysaccharide Biosynthesis Protein SpsA, Chain A"/>
    <property type="match status" value="1"/>
</dbReference>
<organism evidence="3 4">
    <name type="scientific">Hallella bergensis DSM 17361</name>
    <dbReference type="NCBI Taxonomy" id="585502"/>
    <lineage>
        <taxon>Bacteria</taxon>
        <taxon>Pseudomonadati</taxon>
        <taxon>Bacteroidota</taxon>
        <taxon>Bacteroidia</taxon>
        <taxon>Bacteroidales</taxon>
        <taxon>Prevotellaceae</taxon>
        <taxon>Hallella</taxon>
    </lineage>
</organism>
<gene>
    <name evidence="3" type="ORF">HMPREF0645_1708</name>
</gene>
<dbReference type="InterPro" id="IPR029044">
    <property type="entry name" value="Nucleotide-diphossugar_trans"/>
</dbReference>
<proteinExistence type="predicted"/>
<comment type="caution">
    <text evidence="3">The sequence shown here is derived from an EMBL/GenBank/DDBJ whole genome shotgun (WGS) entry which is preliminary data.</text>
</comment>
<keyword evidence="1" id="KW-0812">Transmembrane</keyword>